<keyword evidence="4" id="KW-1185">Reference proteome</keyword>
<protein>
    <submittedName>
        <fullName evidence="3">Uncharacterized protein</fullName>
    </submittedName>
</protein>
<keyword evidence="2" id="KW-0812">Transmembrane</keyword>
<dbReference type="Proteomes" id="UP000186168">
    <property type="component" value="Unassembled WGS sequence"/>
</dbReference>
<name>A0A1R1S6A2_9ACTN</name>
<dbReference type="STRING" id="67365.GCA_001704635_05038"/>
<sequence length="95" mass="9822">MPRPTPAQFAYGSATVVLSTFAMLLLSQTRAGLGVAVIAVAGLVLGLLVAVTVPMPGTPRADRATAARTNRASRTPAHAHAEPLEPRVSEHSLRG</sequence>
<proteinExistence type="predicted"/>
<dbReference type="AlphaFoldDB" id="A0A1R1S6A2"/>
<gene>
    <name evidence="3" type="ORF">SPAR_39595</name>
</gene>
<dbReference type="EMBL" id="ASQP01000509">
    <property type="protein sequence ID" value="OMI33806.1"/>
    <property type="molecule type" value="Genomic_DNA"/>
</dbReference>
<feature type="region of interest" description="Disordered" evidence="1">
    <location>
        <begin position="56"/>
        <end position="95"/>
    </location>
</feature>
<evidence type="ECO:0000313" key="4">
    <source>
        <dbReference type="Proteomes" id="UP000186168"/>
    </source>
</evidence>
<keyword evidence="2" id="KW-1133">Transmembrane helix</keyword>
<evidence type="ECO:0000256" key="1">
    <source>
        <dbReference type="SAM" id="MobiDB-lite"/>
    </source>
</evidence>
<dbReference type="RefSeq" id="WP_065960045.1">
    <property type="nucleotide sequence ID" value="NZ_ASQP01000509.1"/>
</dbReference>
<feature type="transmembrane region" description="Helical" evidence="2">
    <location>
        <begin position="33"/>
        <end position="53"/>
    </location>
</feature>
<evidence type="ECO:0000313" key="3">
    <source>
        <dbReference type="EMBL" id="OMI33806.1"/>
    </source>
</evidence>
<feature type="compositionally biased region" description="Basic and acidic residues" evidence="1">
    <location>
        <begin position="79"/>
        <end position="95"/>
    </location>
</feature>
<feature type="transmembrane region" description="Helical" evidence="2">
    <location>
        <begin position="9"/>
        <end position="27"/>
    </location>
</feature>
<feature type="compositionally biased region" description="Low complexity" evidence="1">
    <location>
        <begin position="66"/>
        <end position="76"/>
    </location>
</feature>
<keyword evidence="2" id="KW-0472">Membrane</keyword>
<dbReference type="GeneID" id="96742659"/>
<comment type="caution">
    <text evidence="3">The sequence shown here is derived from an EMBL/GenBank/DDBJ whole genome shotgun (WGS) entry which is preliminary data.</text>
</comment>
<organism evidence="3 4">
    <name type="scientific">Streptomyces sparsogenes DSM 40356</name>
    <dbReference type="NCBI Taxonomy" id="1331668"/>
    <lineage>
        <taxon>Bacteria</taxon>
        <taxon>Bacillati</taxon>
        <taxon>Actinomycetota</taxon>
        <taxon>Actinomycetes</taxon>
        <taxon>Kitasatosporales</taxon>
        <taxon>Streptomycetaceae</taxon>
        <taxon>Streptomyces</taxon>
    </lineage>
</organism>
<reference evidence="3 4" key="1">
    <citation type="submission" date="2013-05" db="EMBL/GenBank/DDBJ databases">
        <title>Genome sequence of Streptomyces sparsogenes DSM 40356.</title>
        <authorList>
            <person name="Coyne S."/>
            <person name="Seebeck F.P."/>
        </authorList>
    </citation>
    <scope>NUCLEOTIDE SEQUENCE [LARGE SCALE GENOMIC DNA]</scope>
    <source>
        <strain evidence="3 4">DSM 40356</strain>
    </source>
</reference>
<evidence type="ECO:0000256" key="2">
    <source>
        <dbReference type="SAM" id="Phobius"/>
    </source>
</evidence>
<accession>A0A1R1S6A2</accession>